<comment type="function">
    <text evidence="8">Involved in the regulation of the intracellular balance of NAD and NADP, and is a key enzyme in the biosynthesis of NADP. Catalyzes specifically the phosphorylation on 2'-hydroxyl of the adenosine moiety of NAD to yield NADP.</text>
</comment>
<feature type="binding site" evidence="8">
    <location>
        <position position="190"/>
    </location>
    <ligand>
        <name>NAD(+)</name>
        <dbReference type="ChEBI" id="CHEBI:57540"/>
    </ligand>
</feature>
<evidence type="ECO:0000256" key="7">
    <source>
        <dbReference type="ARBA" id="ARBA00047925"/>
    </source>
</evidence>
<keyword evidence="1 8" id="KW-0808">Transferase</keyword>
<dbReference type="Pfam" id="PF01513">
    <property type="entry name" value="NAD_kinase"/>
    <property type="match status" value="1"/>
</dbReference>
<feature type="binding site" evidence="8">
    <location>
        <position position="153"/>
    </location>
    <ligand>
        <name>NAD(+)</name>
        <dbReference type="ChEBI" id="CHEBI:57540"/>
    </ligand>
</feature>
<evidence type="ECO:0000256" key="3">
    <source>
        <dbReference type="ARBA" id="ARBA00022777"/>
    </source>
</evidence>
<dbReference type="GO" id="GO:0046872">
    <property type="term" value="F:metal ion binding"/>
    <property type="evidence" value="ECO:0007669"/>
    <property type="project" value="UniProtKB-UniRule"/>
</dbReference>
<sequence length="272" mass="30335">MSSGLNKKLWIIENQSERSKTAYAKLEPMLKAAGFIFDEADPELVVTIGGDGTLLSAMHQYEEQLDRIRFVGVHTGHLGFYTDFMADELEKLVEGLCHEKPEQAVRYPLLRVEVKHDGKTTLHYALNESILRRTSQTMVCNVHISDELFEKFRGDGLAISTPTGSTAYNKSIGGAVMHPQVEAMQLAEIASLNNIVFRTLSAPMIVAKKDSIRLCPEKADDYSLTIDQLNFHYEDVTSVDYSLDGASIAFANCAHTPFWERVRTAFIGDGVE</sequence>
<evidence type="ECO:0000256" key="5">
    <source>
        <dbReference type="ARBA" id="ARBA00022857"/>
    </source>
</evidence>
<keyword evidence="8" id="KW-0963">Cytoplasm</keyword>
<comment type="subcellular location">
    <subcellularLocation>
        <location evidence="8">Cytoplasm</location>
    </subcellularLocation>
</comment>
<comment type="caution">
    <text evidence="8">Lacks conserved residue(s) required for the propagation of feature annotation.</text>
</comment>
<dbReference type="GO" id="GO:0019674">
    <property type="term" value="P:NAD+ metabolic process"/>
    <property type="evidence" value="ECO:0007669"/>
    <property type="project" value="InterPro"/>
</dbReference>
<evidence type="ECO:0000256" key="8">
    <source>
        <dbReference type="HAMAP-Rule" id="MF_00361"/>
    </source>
</evidence>
<keyword evidence="5 8" id="KW-0521">NADP</keyword>
<comment type="caution">
    <text evidence="9">The sequence shown here is derived from an EMBL/GenBank/DDBJ whole genome shotgun (WGS) entry which is preliminary data.</text>
</comment>
<dbReference type="InterPro" id="IPR002504">
    <property type="entry name" value="NADK"/>
</dbReference>
<keyword evidence="3 8" id="KW-0418">Kinase</keyword>
<reference evidence="9 10" key="1">
    <citation type="journal article" date="2018" name="Genome Announc.">
        <title>Draft Genome Sequence of Lactococcus sp. Strain NtB2 (JCM 32569), Isolated from the Gut of the Higher Termite Nasutitermes takasagoensis.</title>
        <authorList>
            <person name="Noda S."/>
            <person name="Aihara C."/>
            <person name="Yuki M."/>
            <person name="Ohkuma M."/>
        </authorList>
    </citation>
    <scope>NUCLEOTIDE SEQUENCE [LARGE SCALE GENOMIC DNA]</scope>
    <source>
        <strain evidence="9 10">NtB2</strain>
    </source>
</reference>
<dbReference type="AlphaFoldDB" id="A0A2R5HFH6"/>
<feature type="active site" description="Proton acceptor" evidence="8">
    <location>
        <position position="51"/>
    </location>
</feature>
<dbReference type="InterPro" id="IPR016064">
    <property type="entry name" value="NAD/diacylglycerol_kinase_sf"/>
</dbReference>
<feature type="binding site" evidence="8">
    <location>
        <begin position="166"/>
        <end position="171"/>
    </location>
    <ligand>
        <name>NAD(+)</name>
        <dbReference type="ChEBI" id="CHEBI:57540"/>
    </ligand>
</feature>
<feature type="binding site" evidence="8">
    <location>
        <position position="155"/>
    </location>
    <ligand>
        <name>NAD(+)</name>
        <dbReference type="ChEBI" id="CHEBI:57540"/>
    </ligand>
</feature>
<evidence type="ECO:0000256" key="1">
    <source>
        <dbReference type="ARBA" id="ARBA00022679"/>
    </source>
</evidence>
<dbReference type="PANTHER" id="PTHR20275">
    <property type="entry name" value="NAD KINASE"/>
    <property type="match status" value="1"/>
</dbReference>
<proteinExistence type="inferred from homology"/>
<feature type="binding site" evidence="8">
    <location>
        <begin position="127"/>
        <end position="128"/>
    </location>
    <ligand>
        <name>NAD(+)</name>
        <dbReference type="ChEBI" id="CHEBI:57540"/>
    </ligand>
</feature>
<dbReference type="GO" id="GO:0005524">
    <property type="term" value="F:ATP binding"/>
    <property type="evidence" value="ECO:0007669"/>
    <property type="project" value="UniProtKB-KW"/>
</dbReference>
<comment type="catalytic activity">
    <reaction evidence="7 8">
        <text>NAD(+) + ATP = ADP + NADP(+) + H(+)</text>
        <dbReference type="Rhea" id="RHEA:18629"/>
        <dbReference type="ChEBI" id="CHEBI:15378"/>
        <dbReference type="ChEBI" id="CHEBI:30616"/>
        <dbReference type="ChEBI" id="CHEBI:57540"/>
        <dbReference type="ChEBI" id="CHEBI:58349"/>
        <dbReference type="ChEBI" id="CHEBI:456216"/>
        <dbReference type="EC" id="2.7.1.23"/>
    </reaction>
</comment>
<evidence type="ECO:0000256" key="2">
    <source>
        <dbReference type="ARBA" id="ARBA00022741"/>
    </source>
</evidence>
<dbReference type="OrthoDB" id="9774737at2"/>
<dbReference type="InterPro" id="IPR017437">
    <property type="entry name" value="ATP-NAD_kinase_PpnK-typ_C"/>
</dbReference>
<evidence type="ECO:0000256" key="4">
    <source>
        <dbReference type="ARBA" id="ARBA00022840"/>
    </source>
</evidence>
<dbReference type="GO" id="GO:0051287">
    <property type="term" value="F:NAD binding"/>
    <property type="evidence" value="ECO:0007669"/>
    <property type="project" value="UniProtKB-ARBA"/>
</dbReference>
<evidence type="ECO:0000256" key="6">
    <source>
        <dbReference type="ARBA" id="ARBA00023027"/>
    </source>
</evidence>
<dbReference type="InterPro" id="IPR017438">
    <property type="entry name" value="ATP-NAD_kinase_N"/>
</dbReference>
<keyword evidence="4 8" id="KW-0067">ATP-binding</keyword>
<dbReference type="GO" id="GO:0003951">
    <property type="term" value="F:NAD+ kinase activity"/>
    <property type="evidence" value="ECO:0007669"/>
    <property type="project" value="UniProtKB-UniRule"/>
</dbReference>
<keyword evidence="10" id="KW-1185">Reference proteome</keyword>
<accession>A0A2R5HFH6</accession>
<evidence type="ECO:0000313" key="9">
    <source>
        <dbReference type="EMBL" id="GBG96055.1"/>
    </source>
</evidence>
<gene>
    <name evidence="8" type="primary">nadK</name>
    <name evidence="9" type="ORF">NtB2_00158</name>
</gene>
<dbReference type="PANTHER" id="PTHR20275:SF0">
    <property type="entry name" value="NAD KINASE"/>
    <property type="match status" value="1"/>
</dbReference>
<keyword evidence="6 8" id="KW-0520">NAD</keyword>
<dbReference type="Gene3D" id="2.60.200.30">
    <property type="entry name" value="Probable inorganic polyphosphate/atp-NAD kinase, domain 2"/>
    <property type="match status" value="1"/>
</dbReference>
<comment type="similarity">
    <text evidence="8">Belongs to the NAD kinase family.</text>
</comment>
<dbReference type="GO" id="GO:0006741">
    <property type="term" value="P:NADP+ biosynthetic process"/>
    <property type="evidence" value="ECO:0007669"/>
    <property type="project" value="UniProtKB-UniRule"/>
</dbReference>
<dbReference type="EC" id="2.7.1.23" evidence="8"/>
<dbReference type="HAMAP" id="MF_00361">
    <property type="entry name" value="NAD_kinase"/>
    <property type="match status" value="1"/>
</dbReference>
<name>A0A2R5HFH6_9LACT</name>
<dbReference type="Gene3D" id="3.40.50.10330">
    <property type="entry name" value="Probable inorganic polyphosphate/atp-NAD kinase, domain 1"/>
    <property type="match status" value="1"/>
</dbReference>
<dbReference type="Proteomes" id="UP000245021">
    <property type="component" value="Unassembled WGS sequence"/>
</dbReference>
<keyword evidence="2 8" id="KW-0547">Nucleotide-binding</keyword>
<dbReference type="Pfam" id="PF20143">
    <property type="entry name" value="NAD_kinase_C"/>
    <property type="match status" value="1"/>
</dbReference>
<protein>
    <recommendedName>
        <fullName evidence="8">NAD kinase</fullName>
        <ecNumber evidence="8">2.7.1.23</ecNumber>
    </recommendedName>
    <alternativeName>
        <fullName evidence="8">ATP-dependent NAD kinase</fullName>
    </alternativeName>
</protein>
<dbReference type="SUPFAM" id="SSF111331">
    <property type="entry name" value="NAD kinase/diacylglycerol kinase-like"/>
    <property type="match status" value="1"/>
</dbReference>
<dbReference type="GO" id="GO:0005737">
    <property type="term" value="C:cytoplasm"/>
    <property type="evidence" value="ECO:0007669"/>
    <property type="project" value="UniProtKB-SubCell"/>
</dbReference>
<feature type="binding site" evidence="8">
    <location>
        <begin position="51"/>
        <end position="52"/>
    </location>
    <ligand>
        <name>NAD(+)</name>
        <dbReference type="ChEBI" id="CHEBI:57540"/>
    </ligand>
</feature>
<dbReference type="EMBL" id="BFFO01000001">
    <property type="protein sequence ID" value="GBG96055.1"/>
    <property type="molecule type" value="Genomic_DNA"/>
</dbReference>
<comment type="cofactor">
    <cofactor evidence="8">
        <name>a divalent metal cation</name>
        <dbReference type="ChEBI" id="CHEBI:60240"/>
    </cofactor>
</comment>
<dbReference type="NCBIfam" id="NF003424">
    <property type="entry name" value="PRK04885.1"/>
    <property type="match status" value="1"/>
</dbReference>
<evidence type="ECO:0000313" key="10">
    <source>
        <dbReference type="Proteomes" id="UP000245021"/>
    </source>
</evidence>
<organism evidence="9 10">
    <name type="scientific">Lactococcus termiticola</name>
    <dbReference type="NCBI Taxonomy" id="2169526"/>
    <lineage>
        <taxon>Bacteria</taxon>
        <taxon>Bacillati</taxon>
        <taxon>Bacillota</taxon>
        <taxon>Bacilli</taxon>
        <taxon>Lactobacillales</taxon>
        <taxon>Streptococcaceae</taxon>
        <taxon>Lactococcus</taxon>
    </lineage>
</organism>